<dbReference type="InterPro" id="IPR012337">
    <property type="entry name" value="RNaseH-like_sf"/>
</dbReference>
<name>A0ABQ8F300_9FUNG</name>
<dbReference type="PANTHER" id="PTHR46481:SF10">
    <property type="entry name" value="ZINC FINGER BED DOMAIN-CONTAINING PROTEIN 39"/>
    <property type="match status" value="1"/>
</dbReference>
<gene>
    <name evidence="7" type="ORF">BASA50_008863</name>
</gene>
<proteinExistence type="predicted"/>
<comment type="caution">
    <text evidence="7">The sequence shown here is derived from an EMBL/GenBank/DDBJ whole genome shotgun (WGS) entry which is preliminary data.</text>
</comment>
<evidence type="ECO:0000313" key="7">
    <source>
        <dbReference type="EMBL" id="KAH6591200.1"/>
    </source>
</evidence>
<evidence type="ECO:0000256" key="1">
    <source>
        <dbReference type="ARBA" id="ARBA00004123"/>
    </source>
</evidence>
<dbReference type="EMBL" id="JAFCIX010000416">
    <property type="protein sequence ID" value="KAH6591200.1"/>
    <property type="molecule type" value="Genomic_DNA"/>
</dbReference>
<protein>
    <recommendedName>
        <fullName evidence="6">HAT C-terminal dimerisation domain-containing protein</fullName>
    </recommendedName>
</protein>
<keyword evidence="5" id="KW-0539">Nucleus</keyword>
<dbReference type="InterPro" id="IPR008906">
    <property type="entry name" value="HATC_C_dom"/>
</dbReference>
<dbReference type="Proteomes" id="UP001648503">
    <property type="component" value="Unassembled WGS sequence"/>
</dbReference>
<comment type="subcellular location">
    <subcellularLocation>
        <location evidence="1">Nucleus</location>
    </subcellularLocation>
</comment>
<dbReference type="SUPFAM" id="SSF53098">
    <property type="entry name" value="Ribonuclease H-like"/>
    <property type="match status" value="1"/>
</dbReference>
<evidence type="ECO:0000256" key="2">
    <source>
        <dbReference type="ARBA" id="ARBA00022723"/>
    </source>
</evidence>
<keyword evidence="3" id="KW-0863">Zinc-finger</keyword>
<evidence type="ECO:0000259" key="6">
    <source>
        <dbReference type="Pfam" id="PF05699"/>
    </source>
</evidence>
<keyword evidence="8" id="KW-1185">Reference proteome</keyword>
<dbReference type="Pfam" id="PF05699">
    <property type="entry name" value="Dimer_Tnp_hAT"/>
    <property type="match status" value="1"/>
</dbReference>
<keyword evidence="2" id="KW-0479">Metal-binding</keyword>
<feature type="domain" description="HAT C-terminal dimerisation" evidence="6">
    <location>
        <begin position="112"/>
        <end position="176"/>
    </location>
</feature>
<reference evidence="7 8" key="1">
    <citation type="submission" date="2021-02" db="EMBL/GenBank/DDBJ databases">
        <title>Variation within the Batrachochytrium salamandrivorans European outbreak.</title>
        <authorList>
            <person name="Kelly M."/>
            <person name="Pasmans F."/>
            <person name="Shea T.P."/>
            <person name="Munoz J.F."/>
            <person name="Carranza S."/>
            <person name="Cuomo C.A."/>
            <person name="Martel A."/>
        </authorList>
    </citation>
    <scope>NUCLEOTIDE SEQUENCE [LARGE SCALE GENOMIC DNA]</scope>
    <source>
        <strain evidence="7 8">AMFP18/2</strain>
    </source>
</reference>
<accession>A0ABQ8F300</accession>
<organism evidence="7 8">
    <name type="scientific">Batrachochytrium salamandrivorans</name>
    <dbReference type="NCBI Taxonomy" id="1357716"/>
    <lineage>
        <taxon>Eukaryota</taxon>
        <taxon>Fungi</taxon>
        <taxon>Fungi incertae sedis</taxon>
        <taxon>Chytridiomycota</taxon>
        <taxon>Chytridiomycota incertae sedis</taxon>
        <taxon>Chytridiomycetes</taxon>
        <taxon>Rhizophydiales</taxon>
        <taxon>Rhizophydiales incertae sedis</taxon>
        <taxon>Batrachochytrium</taxon>
    </lineage>
</organism>
<keyword evidence="4" id="KW-0862">Zinc</keyword>
<evidence type="ECO:0000256" key="5">
    <source>
        <dbReference type="ARBA" id="ARBA00023242"/>
    </source>
</evidence>
<sequence length="202" mass="23532">MKEQYEMMNCLSDAERLYLLQLLQSRLDFLYGDAIGIAYLLDPRFVGEKMTAFERTRVEDLIFDYGSETEQAQQMGKKEEMYLQYTNFVIKANHNKDRRDFRFLMLEKGTKTILQFWLVDGLEFPQLRDLALQVFGMVCSSAASERSFSTMGFVHSKLRNSLGSEKVKKLVYIKTNASQFGNQNMKDLVDTETESESEVERD</sequence>
<dbReference type="InterPro" id="IPR052035">
    <property type="entry name" value="ZnF_BED_domain_contain"/>
</dbReference>
<dbReference type="PANTHER" id="PTHR46481">
    <property type="entry name" value="ZINC FINGER BED DOMAIN-CONTAINING PROTEIN 4"/>
    <property type="match status" value="1"/>
</dbReference>
<evidence type="ECO:0000313" key="8">
    <source>
        <dbReference type="Proteomes" id="UP001648503"/>
    </source>
</evidence>
<evidence type="ECO:0000256" key="4">
    <source>
        <dbReference type="ARBA" id="ARBA00022833"/>
    </source>
</evidence>
<evidence type="ECO:0000256" key="3">
    <source>
        <dbReference type="ARBA" id="ARBA00022771"/>
    </source>
</evidence>